<dbReference type="GO" id="GO:0006538">
    <property type="term" value="P:L-glutamate catabolic process"/>
    <property type="evidence" value="ECO:0007669"/>
    <property type="project" value="InterPro"/>
</dbReference>
<evidence type="ECO:0000259" key="3">
    <source>
        <dbReference type="Pfam" id="PF21075"/>
    </source>
</evidence>
<dbReference type="SUPFAM" id="SSF51735">
    <property type="entry name" value="NAD(P)-binding Rossmann-fold domains"/>
    <property type="match status" value="1"/>
</dbReference>
<dbReference type="RefSeq" id="WP_010849963.1">
    <property type="nucleotide sequence ID" value="NZ_HF570956.1"/>
</dbReference>
<dbReference type="InterPro" id="IPR049058">
    <property type="entry name" value="NAD_Glu_DH_HM2"/>
</dbReference>
<protein>
    <submittedName>
        <fullName evidence="6">NAD-specific glutamate dehydrogenase</fullName>
        <ecNumber evidence="6">1.4.1.2</ecNumber>
    </submittedName>
</protein>
<accession>N0DZW1</accession>
<dbReference type="InterPro" id="IPR028971">
    <property type="entry name" value="NAD-GDH_cat"/>
</dbReference>
<dbReference type="InterPro" id="IPR036291">
    <property type="entry name" value="NAD(P)-bd_dom_sf"/>
</dbReference>
<dbReference type="InterPro" id="IPR046346">
    <property type="entry name" value="Aminoacid_DH-like_N_sf"/>
</dbReference>
<dbReference type="STRING" id="1193181.BN10_520008"/>
<dbReference type="SUPFAM" id="SSF53223">
    <property type="entry name" value="Aminoacid dehydrogenase-like, N-terminal domain"/>
    <property type="match status" value="1"/>
</dbReference>
<dbReference type="InterPro" id="IPR049062">
    <property type="entry name" value="NAD_Glu_DH_ACT2"/>
</dbReference>
<dbReference type="Pfam" id="PF21077">
    <property type="entry name" value="GDH_ACT3"/>
    <property type="match status" value="1"/>
</dbReference>
<dbReference type="HOGENOM" id="CLU_003404_1_1_11"/>
<evidence type="ECO:0000259" key="5">
    <source>
        <dbReference type="Pfam" id="PF21077"/>
    </source>
</evidence>
<comment type="caution">
    <text evidence="6">The sequence shown here is derived from an EMBL/GenBank/DDBJ whole genome shotgun (WGS) entry which is preliminary data.</text>
</comment>
<feature type="domain" description="NAD-glutamate dehydrogenase ACT3" evidence="5">
    <location>
        <begin position="561"/>
        <end position="631"/>
    </location>
</feature>
<dbReference type="Pfam" id="PF21076">
    <property type="entry name" value="GDH_ACT2"/>
    <property type="match status" value="1"/>
</dbReference>
<keyword evidence="6" id="KW-0560">Oxidoreductase</keyword>
<sequence length="1637" mass="180919">MTEQTTMTSRESILERIAESYEKLGGGGDAADFVGRFYRHVATDELRSRSAATLAGVAAAHRELAEVRQPGTANVRVFNPTTDDDGWSSARTVVQIVTDDMPFLVDSVTNAIVGQDLDIHLLVHPQLVVSRDAAGRLESVEHAEPGQGVRVDAVGRINESWMLLTIDRETDEQTLADLETTIRGVLTDVRESVEDWPKMRTRCLVIAAELEGTPPVGLDADEVRRATTFLRWMADNHFTFLGYRDYVLKDLGEGEAVVPVTGTGLGLLRSDPPMGQEPDVLTPWARELAHEKKALVITKANSRSTVHRMTYLDYVGVRQFDETGEVIGERRFLGLYASTAYTDSVTRIPLVADKVEEVIRRSGVAADSHTGKDLLGVLETFPRDELFQSSTDELFDTAMAITQLQERRRTKLFLREDDFRRFVSALVYIPRDRYNTSVRTRMADLLKETFGGESVEFTARVSESALSRLQFVVRMPLGERVRHLTAAEQHRLEERLVAVSRTWSDRLGDALRERLGEVEGNRLVDSFARGFPTAYEETFTTSQGVADLAHLDRLSSGQGTSVALYRPSDASPDVRRFKLFRADALSLTDVLPIFTHMGVEVVDEQPYEVTRVDGTPLEVYDFGLRVKDATTWESLPHEGLRDLFEGAVLAVWEGEAESDGFNRLVLGAHLTWRQVIILRSIAKYLRQTQTAFSQHYFEDALVANPAVAADLVALFEIRFDPARFADDEAGRKAREAACDEISARVLDALDAVSSLDHDRIIRAFLAVVKATLRTNFYQPDAEGRPKPYVSLKLNPKAIPDLPAPRPAYEIWVYSPRVEGVHLRFGAVARGGLRWSDRREDFRTEILGLVKAQMVKNAVIVPTGSKGGFYPKALPDPTVDREAWLEEGKASYRMFISGLLDLTDNRVGGDIVPPADVVRHDGDDPYLVVAADKGTASFSDIANGVAQSYGFWLDDAFASGGSAGYDHKGMGITARGAWESVKRHFREMGHDTQTEDFTVVGVGDMSGDVFGNGMLLSEHIRLLAAFDHRHIFIDPNPDAALSHAERRRLFDLPRSSWDDYDKSLISAGGGVFARSLKAIPVSAEMIAALGLPNGTTSMTPAELMKAVLLAPADLLWNGGIGTYVKASTEDNLSVGDRANDAIRVNGEELRVKVVGEGGNLGCSQLGRIEAAFAGVRINTDAIDNSAGVDTSDHEVNIKILLSEVVRSGGLDLEERNTFLASMTDEVADLVLRDNYEQNVLLGNARAQEHQMASVHERLMKWLEERGDLDRQLEFLPSEAELAQRAHEGKGLKSPEFSVLVAYAKLALKHDLLASALPDDPYFEATLADYFPTPMRERYAAELAEHPLRREIITNSVANSIVNRGGITFPFRAGEETGASVEQMARAFVVCREVFGLAHFVEQVEALDNVVSTNAQTSLYLEFRRLLDRAVRWFLTARPGRLDIGAEVERFGPVVEAMGPQVPELLRGDERKRLNRRAAEFEKAGVPEALARHTASLLDWYSLLDIVEIATDTGRDPQDVAALYYVVSERFGIDAMLGKVTRLPREDRWDALARGALRDDLYSVLESLTRGVLDANPADGAASDPGEQYDVWARANQDSISRTKGALSAIVRLDNPNIAALSVALRTLRSVVRVGAATT</sequence>
<dbReference type="Gene3D" id="3.40.50.720">
    <property type="entry name" value="NAD(P)-binding Rossmann-like Domain"/>
    <property type="match status" value="1"/>
</dbReference>
<dbReference type="PANTHER" id="PTHR43403">
    <property type="entry name" value="NAD-SPECIFIC GLUTAMATE DEHYDROGENASE"/>
    <property type="match status" value="1"/>
</dbReference>
<dbReference type="EMBL" id="CAIZ01000122">
    <property type="protein sequence ID" value="CCH70107.1"/>
    <property type="molecule type" value="Genomic_DNA"/>
</dbReference>
<gene>
    <name evidence="6" type="primary">gdhB</name>
    <name evidence="6" type="ORF">BN10_520008</name>
</gene>
<dbReference type="EC" id="1.4.1.2" evidence="6"/>
<dbReference type="GO" id="GO:0004069">
    <property type="term" value="F:L-aspartate:2-oxoglutarate aminotransferase activity"/>
    <property type="evidence" value="ECO:0007669"/>
    <property type="project" value="InterPro"/>
</dbReference>
<dbReference type="Pfam" id="PF21075">
    <property type="entry name" value="GDH_ACT1"/>
    <property type="match status" value="1"/>
</dbReference>
<dbReference type="InterPro" id="IPR007780">
    <property type="entry name" value="NAD_Glu_DH_bac"/>
</dbReference>
<dbReference type="Pfam" id="PF05088">
    <property type="entry name" value="Bac_GDH_CD"/>
    <property type="match status" value="1"/>
</dbReference>
<dbReference type="eggNOG" id="COG2902">
    <property type="taxonomic scope" value="Bacteria"/>
</dbReference>
<feature type="domain" description="NAD-glutamate dehydrogenase ACT2" evidence="4">
    <location>
        <begin position="411"/>
        <end position="504"/>
    </location>
</feature>
<dbReference type="InterPro" id="IPR048381">
    <property type="entry name" value="GDH_C"/>
</dbReference>
<dbReference type="Pfam" id="PF21073">
    <property type="entry name" value="GDH_HM1"/>
    <property type="match status" value="1"/>
</dbReference>
<organism evidence="6 7">
    <name type="scientific">Phycicoccus elongatus Lp2</name>
    <dbReference type="NCBI Taxonomy" id="1193181"/>
    <lineage>
        <taxon>Bacteria</taxon>
        <taxon>Bacillati</taxon>
        <taxon>Actinomycetota</taxon>
        <taxon>Actinomycetes</taxon>
        <taxon>Micrococcales</taxon>
        <taxon>Intrasporangiaceae</taxon>
        <taxon>Phycicoccus</taxon>
    </lineage>
</organism>
<dbReference type="PIRSF" id="PIRSF036761">
    <property type="entry name" value="GDH_Mll4104"/>
    <property type="match status" value="1"/>
</dbReference>
<dbReference type="Pfam" id="PF21074">
    <property type="entry name" value="GDH_C"/>
    <property type="match status" value="1"/>
</dbReference>
<reference evidence="6 7" key="1">
    <citation type="journal article" date="2013" name="ISME J.">
        <title>A metabolic model for members of the genus Tetrasphaera involved in enhanced biological phosphorus removal.</title>
        <authorList>
            <person name="Kristiansen R."/>
            <person name="Nguyen H.T.T."/>
            <person name="Saunders A.M."/>
            <person name="Nielsen J.L."/>
            <person name="Wimmer R."/>
            <person name="Le V.Q."/>
            <person name="McIlroy S.J."/>
            <person name="Petrovski S."/>
            <person name="Seviour R.J."/>
            <person name="Calteau A."/>
            <person name="Nielsen K.L."/>
            <person name="Nielsen P.H."/>
        </authorList>
    </citation>
    <scope>NUCLEOTIDE SEQUENCE [LARGE SCALE GENOMIC DNA]</scope>
    <source>
        <strain evidence="6 7">Lp2</strain>
    </source>
</reference>
<evidence type="ECO:0000259" key="1">
    <source>
        <dbReference type="Pfam" id="PF05088"/>
    </source>
</evidence>
<feature type="domain" description="NAD-glutamate dehydrogenase catalytic" evidence="1">
    <location>
        <begin position="745"/>
        <end position="1241"/>
    </location>
</feature>
<dbReference type="PANTHER" id="PTHR43403:SF1">
    <property type="entry name" value="NAD-SPECIFIC GLUTAMATE DEHYDROGENASE"/>
    <property type="match status" value="1"/>
</dbReference>
<dbReference type="InterPro" id="IPR049059">
    <property type="entry name" value="NAD_Glu_DH_HM1"/>
</dbReference>
<dbReference type="Pfam" id="PF21079">
    <property type="entry name" value="GDH_HM2"/>
    <property type="match status" value="1"/>
</dbReference>
<dbReference type="InterPro" id="IPR024727">
    <property type="entry name" value="NAD_Glu_DH_N_ACT1"/>
</dbReference>
<evidence type="ECO:0000313" key="6">
    <source>
        <dbReference type="EMBL" id="CCH70107.1"/>
    </source>
</evidence>
<dbReference type="InterPro" id="IPR049064">
    <property type="entry name" value="NAD_Glu_DH_ACT3"/>
</dbReference>
<name>N0DZW1_9MICO</name>
<evidence type="ECO:0000259" key="2">
    <source>
        <dbReference type="Pfam" id="PF21074"/>
    </source>
</evidence>
<dbReference type="Proteomes" id="UP000013167">
    <property type="component" value="Unassembled WGS sequence"/>
</dbReference>
<dbReference type="Pfam" id="PF21078">
    <property type="entry name" value="GDH_HM3"/>
    <property type="match status" value="1"/>
</dbReference>
<evidence type="ECO:0000313" key="7">
    <source>
        <dbReference type="Proteomes" id="UP000013167"/>
    </source>
</evidence>
<feature type="domain" description="NAD-glutamate dehydrogenase N-terminal ACT1" evidence="3">
    <location>
        <begin position="33"/>
        <end position="180"/>
    </location>
</feature>
<dbReference type="OrthoDB" id="9758052at2"/>
<keyword evidence="7" id="KW-1185">Reference proteome</keyword>
<feature type="domain" description="NAD-specific glutamate dehydrogenase C-terminal" evidence="2">
    <location>
        <begin position="1287"/>
        <end position="1627"/>
    </location>
</feature>
<dbReference type="GO" id="GO:0004352">
    <property type="term" value="F:glutamate dehydrogenase (NAD+) activity"/>
    <property type="evidence" value="ECO:0007669"/>
    <property type="project" value="UniProtKB-EC"/>
</dbReference>
<evidence type="ECO:0000259" key="4">
    <source>
        <dbReference type="Pfam" id="PF21076"/>
    </source>
</evidence>
<dbReference type="InterPro" id="IPR049056">
    <property type="entry name" value="NAD_Glu_DH_HM3"/>
</dbReference>
<proteinExistence type="predicted"/>